<reference evidence="3" key="2">
    <citation type="submission" date="2010-04" db="EMBL/GenBank/DDBJ databases">
        <authorList>
            <person name="Buell R."/>
            <person name="Hamilton J."/>
            <person name="Hostetler J."/>
        </authorList>
    </citation>
    <scope>NUCLEOTIDE SEQUENCE [LARGE SCALE GENOMIC DNA]</scope>
    <source>
        <strain evidence="3">DAOM:BR144</strain>
    </source>
</reference>
<reference evidence="3" key="1">
    <citation type="journal article" date="2010" name="Genome Biol.">
        <title>Genome sequence of the necrotrophic plant pathogen Pythium ultimum reveals original pathogenicity mechanisms and effector repertoire.</title>
        <authorList>
            <person name="Levesque C.A."/>
            <person name="Brouwer H."/>
            <person name="Cano L."/>
            <person name="Hamilton J.P."/>
            <person name="Holt C."/>
            <person name="Huitema E."/>
            <person name="Raffaele S."/>
            <person name="Robideau G.P."/>
            <person name="Thines M."/>
            <person name="Win J."/>
            <person name="Zerillo M.M."/>
            <person name="Beakes G.W."/>
            <person name="Boore J.L."/>
            <person name="Busam D."/>
            <person name="Dumas B."/>
            <person name="Ferriera S."/>
            <person name="Fuerstenberg S.I."/>
            <person name="Gachon C.M."/>
            <person name="Gaulin E."/>
            <person name="Govers F."/>
            <person name="Grenville-Briggs L."/>
            <person name="Horner N."/>
            <person name="Hostetler J."/>
            <person name="Jiang R.H."/>
            <person name="Johnson J."/>
            <person name="Krajaejun T."/>
            <person name="Lin H."/>
            <person name="Meijer H.J."/>
            <person name="Moore B."/>
            <person name="Morris P."/>
            <person name="Phuntmart V."/>
            <person name="Puiu D."/>
            <person name="Shetty J."/>
            <person name="Stajich J.E."/>
            <person name="Tripathy S."/>
            <person name="Wawra S."/>
            <person name="van West P."/>
            <person name="Whitty B.R."/>
            <person name="Coutinho P.M."/>
            <person name="Henrissat B."/>
            <person name="Martin F."/>
            <person name="Thomas P.D."/>
            <person name="Tyler B.M."/>
            <person name="De Vries R.P."/>
            <person name="Kamoun S."/>
            <person name="Yandell M."/>
            <person name="Tisserat N."/>
            <person name="Buell C.R."/>
        </authorList>
    </citation>
    <scope>NUCLEOTIDE SEQUENCE</scope>
    <source>
        <strain evidence="3">DAOM:BR144</strain>
    </source>
</reference>
<dbReference type="HOGENOM" id="CLU_1762481_0_0_1"/>
<feature type="signal peptide" evidence="1">
    <location>
        <begin position="1"/>
        <end position="21"/>
    </location>
</feature>
<dbReference type="InParanoid" id="K3X6G6"/>
<evidence type="ECO:0000256" key="1">
    <source>
        <dbReference type="SAM" id="SignalP"/>
    </source>
</evidence>
<feature type="chain" id="PRO_5003868432" description="Cystatin domain-containing protein" evidence="1">
    <location>
        <begin position="22"/>
        <end position="148"/>
    </location>
</feature>
<dbReference type="EnsemblProtists" id="PYU1_T012815">
    <property type="protein sequence ID" value="PYU1_T012815"/>
    <property type="gene ID" value="PYU1_G012788"/>
</dbReference>
<dbReference type="VEuPathDB" id="FungiDB:PYU1_G012788"/>
<evidence type="ECO:0000313" key="2">
    <source>
        <dbReference type="EnsemblProtists" id="PYU1_T012815"/>
    </source>
</evidence>
<keyword evidence="1" id="KW-0732">Signal</keyword>
<dbReference type="OMA" id="VNARICY"/>
<reference evidence="2" key="3">
    <citation type="submission" date="2015-02" db="UniProtKB">
        <authorList>
            <consortium name="EnsemblProtists"/>
        </authorList>
    </citation>
    <scope>IDENTIFICATION</scope>
    <source>
        <strain evidence="2">DAOM BR144</strain>
    </source>
</reference>
<protein>
    <recommendedName>
        <fullName evidence="4">Cystatin domain-containing protein</fullName>
    </recommendedName>
</protein>
<evidence type="ECO:0000313" key="3">
    <source>
        <dbReference type="Proteomes" id="UP000019132"/>
    </source>
</evidence>
<sequence length="148" mass="16960">MFKNIVASTLLSLLLVCTVVSHQYLALTATEHNAVDTAWKRIEVTEDATTRLETALLNESQYREDVKERVCVEVVERLYELVVANDRKYQYYAYACQVESAAQSGSCTHSRETFYQCAMFDIRIYEQAWTRDVEVQSIEFSHGLSSPA</sequence>
<dbReference type="AlphaFoldDB" id="K3X6G6"/>
<dbReference type="eggNOG" id="ENOG502RWTK">
    <property type="taxonomic scope" value="Eukaryota"/>
</dbReference>
<dbReference type="Proteomes" id="UP000019132">
    <property type="component" value="Unassembled WGS sequence"/>
</dbReference>
<evidence type="ECO:0008006" key="4">
    <source>
        <dbReference type="Google" id="ProtNLM"/>
    </source>
</evidence>
<dbReference type="EMBL" id="GL376581">
    <property type="status" value="NOT_ANNOTATED_CDS"/>
    <property type="molecule type" value="Genomic_DNA"/>
</dbReference>
<accession>K3X6G6</accession>
<keyword evidence="3" id="KW-1185">Reference proteome</keyword>
<name>K3X6G6_GLOUD</name>
<proteinExistence type="predicted"/>
<organism evidence="2 3">
    <name type="scientific">Globisporangium ultimum (strain ATCC 200006 / CBS 805.95 / DAOM BR144)</name>
    <name type="common">Pythium ultimum</name>
    <dbReference type="NCBI Taxonomy" id="431595"/>
    <lineage>
        <taxon>Eukaryota</taxon>
        <taxon>Sar</taxon>
        <taxon>Stramenopiles</taxon>
        <taxon>Oomycota</taxon>
        <taxon>Peronosporomycetes</taxon>
        <taxon>Pythiales</taxon>
        <taxon>Pythiaceae</taxon>
        <taxon>Globisporangium</taxon>
    </lineage>
</organism>